<accession>A0A380RW19</accession>
<evidence type="ECO:0000256" key="2">
    <source>
        <dbReference type="ARBA" id="ARBA00022475"/>
    </source>
</evidence>
<dbReference type="GO" id="GO:0051301">
    <property type="term" value="P:cell division"/>
    <property type="evidence" value="ECO:0007669"/>
    <property type="project" value="UniProtKB-KW"/>
</dbReference>
<keyword evidence="6" id="KW-0653">Protein transport</keyword>
<dbReference type="GO" id="GO:0005886">
    <property type="term" value="C:plasma membrane"/>
    <property type="evidence" value="ECO:0007669"/>
    <property type="project" value="UniProtKB-SubCell"/>
</dbReference>
<keyword evidence="9" id="KW-0131">Cell cycle</keyword>
<dbReference type="Proteomes" id="UP000255423">
    <property type="component" value="Unassembled WGS sequence"/>
</dbReference>
<feature type="transmembrane region" description="Helical" evidence="7">
    <location>
        <begin position="126"/>
        <end position="154"/>
    </location>
</feature>
<dbReference type="PANTHER" id="PTHR30625">
    <property type="entry name" value="PROTEIN TOLQ"/>
    <property type="match status" value="1"/>
</dbReference>
<evidence type="ECO:0000256" key="3">
    <source>
        <dbReference type="ARBA" id="ARBA00022692"/>
    </source>
</evidence>
<evidence type="ECO:0000313" key="9">
    <source>
        <dbReference type="EMBL" id="SUQ19763.1"/>
    </source>
</evidence>
<dbReference type="PANTHER" id="PTHR30625:SF3">
    <property type="entry name" value="TOL-PAL SYSTEM PROTEIN TOLQ"/>
    <property type="match status" value="1"/>
</dbReference>
<keyword evidence="6" id="KW-0813">Transport</keyword>
<evidence type="ECO:0000256" key="6">
    <source>
        <dbReference type="RuleBase" id="RU004057"/>
    </source>
</evidence>
<proteinExistence type="inferred from homology"/>
<feature type="transmembrane region" description="Helical" evidence="7">
    <location>
        <begin position="16"/>
        <end position="38"/>
    </location>
</feature>
<dbReference type="GO" id="GO:0017038">
    <property type="term" value="P:protein import"/>
    <property type="evidence" value="ECO:0007669"/>
    <property type="project" value="TreeGrafter"/>
</dbReference>
<dbReference type="RefSeq" id="WP_144065916.1">
    <property type="nucleotide sequence ID" value="NZ_UHJL01000001.1"/>
</dbReference>
<dbReference type="EMBL" id="UHJL01000001">
    <property type="protein sequence ID" value="SUQ19763.1"/>
    <property type="molecule type" value="Genomic_DNA"/>
</dbReference>
<sequence length="233" mass="25607">MNNTVPVLQMITQSDIVTMIILGILAFMSLGSWGIIIVKFFKHKSNLRANAKFFKEFCKLKHFSELQKLCTVSNDSALRLLSVEVLNEVSKFKGKVTYESIQHRSSLLEDAIQRSIEGIRMGEDRYLTFLATSSNLAPFFGLLGTVWGIMIAFFQIGHHGSADLTVVAPGIAMALITTVAGLLVAIPASAGYNYFTSKNGSNETSYYNFGSQVLSLFKRGDMLAVEGVAEEEA</sequence>
<keyword evidence="5 7" id="KW-0472">Membrane</keyword>
<dbReference type="AlphaFoldDB" id="A0A380RW19"/>
<evidence type="ECO:0000313" key="10">
    <source>
        <dbReference type="Proteomes" id="UP000255423"/>
    </source>
</evidence>
<organism evidence="9 10">
    <name type="scientific">Fibrobacter succinogenes</name>
    <name type="common">Bacteroides succinogenes</name>
    <dbReference type="NCBI Taxonomy" id="833"/>
    <lineage>
        <taxon>Bacteria</taxon>
        <taxon>Pseudomonadati</taxon>
        <taxon>Fibrobacterota</taxon>
        <taxon>Fibrobacteria</taxon>
        <taxon>Fibrobacterales</taxon>
        <taxon>Fibrobacteraceae</taxon>
        <taxon>Fibrobacter</taxon>
    </lineage>
</organism>
<keyword evidence="3 7" id="KW-0812">Transmembrane</keyword>
<comment type="similarity">
    <text evidence="6">Belongs to the exbB/tolQ family.</text>
</comment>
<feature type="transmembrane region" description="Helical" evidence="7">
    <location>
        <begin position="166"/>
        <end position="188"/>
    </location>
</feature>
<gene>
    <name evidence="9" type="ORF">SAMN05661053_1004</name>
</gene>
<keyword evidence="9" id="KW-0132">Cell division</keyword>
<evidence type="ECO:0000256" key="7">
    <source>
        <dbReference type="SAM" id="Phobius"/>
    </source>
</evidence>
<reference evidence="9 10" key="1">
    <citation type="submission" date="2017-08" db="EMBL/GenBank/DDBJ databases">
        <authorList>
            <person name="de Groot N.N."/>
        </authorList>
    </citation>
    <scope>NUCLEOTIDE SEQUENCE [LARGE SCALE GENOMIC DNA]</scope>
    <source>
        <strain evidence="9 10">HM2</strain>
    </source>
</reference>
<name>A0A380RW19_FIBSU</name>
<feature type="domain" description="MotA/TolQ/ExbB proton channel" evidence="8">
    <location>
        <begin position="96"/>
        <end position="203"/>
    </location>
</feature>
<keyword evidence="4 7" id="KW-1133">Transmembrane helix</keyword>
<dbReference type="InterPro" id="IPR050790">
    <property type="entry name" value="ExbB/TolQ_transport"/>
</dbReference>
<comment type="subcellular location">
    <subcellularLocation>
        <location evidence="1">Cell membrane</location>
        <topology evidence="1">Multi-pass membrane protein</topology>
    </subcellularLocation>
    <subcellularLocation>
        <location evidence="6">Membrane</location>
        <topology evidence="6">Multi-pass membrane protein</topology>
    </subcellularLocation>
</comment>
<dbReference type="InterPro" id="IPR002898">
    <property type="entry name" value="MotA_ExbB_proton_chnl"/>
</dbReference>
<dbReference type="Pfam" id="PF01618">
    <property type="entry name" value="MotA_ExbB"/>
    <property type="match status" value="1"/>
</dbReference>
<protein>
    <submittedName>
        <fullName evidence="9">Cell division and transport-associated protein TolQ</fullName>
    </submittedName>
</protein>
<keyword evidence="2" id="KW-1003">Cell membrane</keyword>
<evidence type="ECO:0000256" key="1">
    <source>
        <dbReference type="ARBA" id="ARBA00004651"/>
    </source>
</evidence>
<evidence type="ECO:0000256" key="4">
    <source>
        <dbReference type="ARBA" id="ARBA00022989"/>
    </source>
</evidence>
<evidence type="ECO:0000259" key="8">
    <source>
        <dbReference type="Pfam" id="PF01618"/>
    </source>
</evidence>
<evidence type="ECO:0000256" key="5">
    <source>
        <dbReference type="ARBA" id="ARBA00023136"/>
    </source>
</evidence>